<feature type="transmembrane region" description="Helical" evidence="6">
    <location>
        <begin position="33"/>
        <end position="54"/>
    </location>
</feature>
<keyword evidence="9" id="KW-1185">Reference proteome</keyword>
<feature type="transmembrane region" description="Helical" evidence="6">
    <location>
        <begin position="66"/>
        <end position="89"/>
    </location>
</feature>
<feature type="transmembrane region" description="Helical" evidence="6">
    <location>
        <begin position="148"/>
        <end position="175"/>
    </location>
</feature>
<dbReference type="Proteomes" id="UP001433268">
    <property type="component" value="Unassembled WGS sequence"/>
</dbReference>
<comment type="caution">
    <text evidence="8">The sequence shown here is derived from an EMBL/GenBank/DDBJ whole genome shotgun (WGS) entry which is preliminary data.</text>
</comment>
<proteinExistence type="inferred from homology"/>
<comment type="subcellular location">
    <subcellularLocation>
        <location evidence="1">Membrane</location>
        <topology evidence="1">Multi-pass membrane protein</topology>
    </subcellularLocation>
</comment>
<feature type="transmembrane region" description="Helical" evidence="6">
    <location>
        <begin position="195"/>
        <end position="219"/>
    </location>
</feature>
<keyword evidence="2 6" id="KW-0812">Transmembrane</keyword>
<evidence type="ECO:0000256" key="6">
    <source>
        <dbReference type="SAM" id="Phobius"/>
    </source>
</evidence>
<feature type="domain" description="Rhodopsin" evidence="7">
    <location>
        <begin position="51"/>
        <end position="239"/>
    </location>
</feature>
<evidence type="ECO:0000313" key="8">
    <source>
        <dbReference type="EMBL" id="KAK8066558.1"/>
    </source>
</evidence>
<feature type="transmembrane region" description="Helical" evidence="6">
    <location>
        <begin position="109"/>
        <end position="136"/>
    </location>
</feature>
<evidence type="ECO:0000256" key="2">
    <source>
        <dbReference type="ARBA" id="ARBA00022692"/>
    </source>
</evidence>
<keyword evidence="4 6" id="KW-0472">Membrane</keyword>
<reference evidence="8 9" key="1">
    <citation type="submission" date="2023-01" db="EMBL/GenBank/DDBJ databases">
        <title>Analysis of 21 Apiospora genomes using comparative genomics revels a genus with tremendous synthesis potential of carbohydrate active enzymes and secondary metabolites.</title>
        <authorList>
            <person name="Sorensen T."/>
        </authorList>
    </citation>
    <scope>NUCLEOTIDE SEQUENCE [LARGE SCALE GENOMIC DNA]</scope>
    <source>
        <strain evidence="8 9">CBS 114990</strain>
    </source>
</reference>
<dbReference type="EMBL" id="JAQQWN010000009">
    <property type="protein sequence ID" value="KAK8066558.1"/>
    <property type="molecule type" value="Genomic_DNA"/>
</dbReference>
<comment type="similarity">
    <text evidence="5">Belongs to the SAT4 family.</text>
</comment>
<dbReference type="Pfam" id="PF20684">
    <property type="entry name" value="Fung_rhodopsin"/>
    <property type="match status" value="1"/>
</dbReference>
<evidence type="ECO:0000313" key="9">
    <source>
        <dbReference type="Proteomes" id="UP001433268"/>
    </source>
</evidence>
<keyword evidence="3 6" id="KW-1133">Transmembrane helix</keyword>
<dbReference type="PANTHER" id="PTHR33048:SF47">
    <property type="entry name" value="INTEGRAL MEMBRANE PROTEIN-RELATED"/>
    <property type="match status" value="1"/>
</dbReference>
<evidence type="ECO:0000259" key="7">
    <source>
        <dbReference type="Pfam" id="PF20684"/>
    </source>
</evidence>
<dbReference type="PANTHER" id="PTHR33048">
    <property type="entry name" value="PTH11-LIKE INTEGRAL MEMBRANE PROTEIN (AFU_ORTHOLOGUE AFUA_5G11245)"/>
    <property type="match status" value="1"/>
</dbReference>
<accession>A0ABR1V9B6</accession>
<gene>
    <name evidence="8" type="ORF">PG997_013305</name>
</gene>
<organism evidence="8 9">
    <name type="scientific">Apiospora hydei</name>
    <dbReference type="NCBI Taxonomy" id="1337664"/>
    <lineage>
        <taxon>Eukaryota</taxon>
        <taxon>Fungi</taxon>
        <taxon>Dikarya</taxon>
        <taxon>Ascomycota</taxon>
        <taxon>Pezizomycotina</taxon>
        <taxon>Sordariomycetes</taxon>
        <taxon>Xylariomycetidae</taxon>
        <taxon>Amphisphaeriales</taxon>
        <taxon>Apiosporaceae</taxon>
        <taxon>Apiospora</taxon>
    </lineage>
</organism>
<dbReference type="InterPro" id="IPR049326">
    <property type="entry name" value="Rhodopsin_dom_fungi"/>
</dbReference>
<dbReference type="GeneID" id="92050679"/>
<dbReference type="RefSeq" id="XP_066663311.1">
    <property type="nucleotide sequence ID" value="XM_066817619.1"/>
</dbReference>
<evidence type="ECO:0000256" key="1">
    <source>
        <dbReference type="ARBA" id="ARBA00004141"/>
    </source>
</evidence>
<protein>
    <recommendedName>
        <fullName evidence="7">Rhodopsin domain-containing protein</fullName>
    </recommendedName>
</protein>
<evidence type="ECO:0000256" key="3">
    <source>
        <dbReference type="ARBA" id="ARBA00022989"/>
    </source>
</evidence>
<evidence type="ECO:0000256" key="4">
    <source>
        <dbReference type="ARBA" id="ARBA00023136"/>
    </source>
</evidence>
<sequence length="283" mass="31589">MAAQTPSPAAQPAYPPPEGLLSNFVDPDDHSGIVYRVGYGFTIAAFVVFMIRLYNRVFVLRRGLLADDYLVIIAMVLSLGFIVTTFKAAEYGMGRHLYDVPFDEYSPHFLIYMTASTVIWALSVTTAKMSILLLYLQLSPVQKVRWAVYSTLFVVVSYSLIATFTTVFGCSPVHATCDYRPAVQAGAVCLDRKNAIYATSSLNIITDFTIVLLPIPMFWHLQMPRRQKVALISLFVAGGRRLHRGHCPDRLHAQAVGQLRLHLDGGRPVRHVNTKDKALQGRK</sequence>
<evidence type="ECO:0000256" key="5">
    <source>
        <dbReference type="ARBA" id="ARBA00038359"/>
    </source>
</evidence>
<name>A0ABR1V9B6_9PEZI</name>
<dbReference type="InterPro" id="IPR052337">
    <property type="entry name" value="SAT4-like"/>
</dbReference>